<dbReference type="Proteomes" id="UP000471166">
    <property type="component" value="Unassembled WGS sequence"/>
</dbReference>
<evidence type="ECO:0000259" key="1">
    <source>
        <dbReference type="PROSITE" id="PS50943"/>
    </source>
</evidence>
<dbReference type="InterPro" id="IPR010982">
    <property type="entry name" value="Lambda_DNA-bd_dom_sf"/>
</dbReference>
<dbReference type="AlphaFoldDB" id="A0A6P1CT12"/>
<accession>A0A6P1CT12</accession>
<evidence type="ECO:0000313" key="2">
    <source>
        <dbReference type="EMBL" id="NEW33275.1"/>
    </source>
</evidence>
<dbReference type="InterPro" id="IPR001387">
    <property type="entry name" value="Cro/C1-type_HTH"/>
</dbReference>
<dbReference type="SUPFAM" id="SSF47413">
    <property type="entry name" value="lambda repressor-like DNA-binding domains"/>
    <property type="match status" value="1"/>
</dbReference>
<feature type="domain" description="HTH cro/C1-type" evidence="1">
    <location>
        <begin position="7"/>
        <end position="63"/>
    </location>
</feature>
<comment type="caution">
    <text evidence="2">The sequence shown here is derived from an EMBL/GenBank/DDBJ whole genome shotgun (WGS) entry which is preliminary data.</text>
</comment>
<dbReference type="SMART" id="SM00530">
    <property type="entry name" value="HTH_XRE"/>
    <property type="match status" value="1"/>
</dbReference>
<organism evidence="2 3">
    <name type="scientific">Nocardia cyriacigeorgica</name>
    <dbReference type="NCBI Taxonomy" id="135487"/>
    <lineage>
        <taxon>Bacteria</taxon>
        <taxon>Bacillati</taxon>
        <taxon>Actinomycetota</taxon>
        <taxon>Actinomycetes</taxon>
        <taxon>Mycobacteriales</taxon>
        <taxon>Nocardiaceae</taxon>
        <taxon>Nocardia</taxon>
    </lineage>
</organism>
<proteinExistence type="predicted"/>
<name>A0A6P1CT12_9NOCA</name>
<protein>
    <submittedName>
        <fullName evidence="2">Helix-turn-helix domain-containing protein</fullName>
    </submittedName>
</protein>
<reference evidence="2 3" key="1">
    <citation type="submission" date="2020-01" db="EMBL/GenBank/DDBJ databases">
        <title>Genetics and antimicrobial susceptibilities of Nocardia species isolated from the soil; a comparison with species isolated from humans.</title>
        <authorList>
            <person name="Carrasco G."/>
            <person name="Monzon S."/>
            <person name="Sansegundo M."/>
            <person name="Garcia E."/>
            <person name="Garrido N."/>
            <person name="Medina M.J."/>
            <person name="Villalon P."/>
            <person name="Ramirez-Arocha A.C."/>
            <person name="Jimenez P."/>
            <person name="Cuesta I."/>
            <person name="Valdezate S."/>
        </authorList>
    </citation>
    <scope>NUCLEOTIDE SEQUENCE [LARGE SCALE GENOMIC DNA]</scope>
    <source>
        <strain evidence="2 3">CNM20110626</strain>
    </source>
</reference>
<dbReference type="Gene3D" id="1.10.260.40">
    <property type="entry name" value="lambda repressor-like DNA-binding domains"/>
    <property type="match status" value="1"/>
</dbReference>
<dbReference type="PROSITE" id="PS50943">
    <property type="entry name" value="HTH_CROC1"/>
    <property type="match status" value="1"/>
</dbReference>
<gene>
    <name evidence="2" type="ORF">GV791_11995</name>
</gene>
<evidence type="ECO:0000313" key="3">
    <source>
        <dbReference type="Proteomes" id="UP000471166"/>
    </source>
</evidence>
<dbReference type="EMBL" id="JAAGVB010000015">
    <property type="protein sequence ID" value="NEW33275.1"/>
    <property type="molecule type" value="Genomic_DNA"/>
</dbReference>
<dbReference type="Pfam" id="PF13560">
    <property type="entry name" value="HTH_31"/>
    <property type="match status" value="1"/>
</dbReference>
<dbReference type="GO" id="GO:0003677">
    <property type="term" value="F:DNA binding"/>
    <property type="evidence" value="ECO:0007669"/>
    <property type="project" value="InterPro"/>
</dbReference>
<sequence length="402" mass="43528">MTTGERIRRRREARGMSRAVVAGLVGRSTDWLKKIERDERQLRSLPLLLQLASVLGVSDLSELTGQGPLPVSAWARVGHPAVPEIRRAMHEVSFGAVDSSHLTPDELHHRVQAAWLLWHSSPRQRTEVGALLPDLIRQAHTCVRTNAGLERRRAGAAAGDLYRLVQRLLAHICEPELHALAVERGRAMSEEADTPLARASATWSSAVSLCASGHYEDAVQLVNMGIDLLQPLVENGSPQAMGIHGALQLEAAAAFGLAGREGDAYRYLDAAEVTARWLPAGYWHPQTAFERGNVQILSVIVNRCLRKTGTAISTAARIDLPAVPSALRRSRLLLETAEALTDRRDFAAAVSNLGAAARISTEAVALIPWARTLADELAASATGAERRQATELAARFNSVVLA</sequence>